<evidence type="ECO:0000313" key="1">
    <source>
        <dbReference type="EMBL" id="CAH2039269.1"/>
    </source>
</evidence>
<dbReference type="InterPro" id="IPR005366">
    <property type="entry name" value="EMC8/9"/>
</dbReference>
<keyword evidence="2" id="KW-1185">Reference proteome</keyword>
<dbReference type="Proteomes" id="UP000837857">
    <property type="component" value="Chromosome 11"/>
</dbReference>
<proteinExistence type="predicted"/>
<name>A0ABN8HSV4_9NEOP</name>
<organism evidence="1 2">
    <name type="scientific">Iphiclides podalirius</name>
    <name type="common">scarce swallowtail</name>
    <dbReference type="NCBI Taxonomy" id="110791"/>
    <lineage>
        <taxon>Eukaryota</taxon>
        <taxon>Metazoa</taxon>
        <taxon>Ecdysozoa</taxon>
        <taxon>Arthropoda</taxon>
        <taxon>Hexapoda</taxon>
        <taxon>Insecta</taxon>
        <taxon>Pterygota</taxon>
        <taxon>Neoptera</taxon>
        <taxon>Endopterygota</taxon>
        <taxon>Lepidoptera</taxon>
        <taxon>Glossata</taxon>
        <taxon>Ditrysia</taxon>
        <taxon>Papilionoidea</taxon>
        <taxon>Papilionidae</taxon>
        <taxon>Papilioninae</taxon>
        <taxon>Iphiclides</taxon>
    </lineage>
</organism>
<dbReference type="PANTHER" id="PTHR12941">
    <property type="entry name" value="ER MEMBRANE PROTEIN COMPLEX"/>
    <property type="match status" value="1"/>
</dbReference>
<reference evidence="1" key="1">
    <citation type="submission" date="2022-03" db="EMBL/GenBank/DDBJ databases">
        <authorList>
            <person name="Martin H S."/>
        </authorList>
    </citation>
    <scope>NUCLEOTIDE SEQUENCE</scope>
</reference>
<feature type="non-terminal residue" evidence="1">
    <location>
        <position position="1"/>
    </location>
</feature>
<evidence type="ECO:0000313" key="2">
    <source>
        <dbReference type="Proteomes" id="UP000837857"/>
    </source>
</evidence>
<sequence>MAEVALTQIDTVAQADNRIIAGYYAACENFKDNTVEKCPGQKIAEKILEHFPSAVFIVVDNKNVMQHLDTPAIKIHKYCDGKWKPKDVHKVLFQTPYVLETVSHLLQAGVQKDLVDFDNYLDDLSQDWTNLGIMISKTIVIQ</sequence>
<protein>
    <submittedName>
        <fullName evidence="1">Uncharacterized protein</fullName>
    </submittedName>
</protein>
<dbReference type="Pfam" id="PF03665">
    <property type="entry name" value="UPF0172"/>
    <property type="match status" value="1"/>
</dbReference>
<dbReference type="EMBL" id="OW152823">
    <property type="protein sequence ID" value="CAH2039269.1"/>
    <property type="molecule type" value="Genomic_DNA"/>
</dbReference>
<gene>
    <name evidence="1" type="ORF">IPOD504_LOCUS1585</name>
</gene>
<dbReference type="CDD" id="cd08060">
    <property type="entry name" value="MPN_UPF0172"/>
    <property type="match status" value="1"/>
</dbReference>
<accession>A0ABN8HSV4</accession>
<dbReference type="PANTHER" id="PTHR12941:SF10">
    <property type="entry name" value="ER MEMBRANE PROTEIN COMPLEX SUBUNIT 8_9 HOMOLOG"/>
    <property type="match status" value="1"/>
</dbReference>